<feature type="region of interest" description="Disordered" evidence="1">
    <location>
        <begin position="1"/>
        <end position="27"/>
    </location>
</feature>
<evidence type="ECO:0000313" key="2">
    <source>
        <dbReference type="EMBL" id="MPC72037.1"/>
    </source>
</evidence>
<organism evidence="2 3">
    <name type="scientific">Portunus trituberculatus</name>
    <name type="common">Swimming crab</name>
    <name type="synonym">Neptunus trituberculatus</name>
    <dbReference type="NCBI Taxonomy" id="210409"/>
    <lineage>
        <taxon>Eukaryota</taxon>
        <taxon>Metazoa</taxon>
        <taxon>Ecdysozoa</taxon>
        <taxon>Arthropoda</taxon>
        <taxon>Crustacea</taxon>
        <taxon>Multicrustacea</taxon>
        <taxon>Malacostraca</taxon>
        <taxon>Eumalacostraca</taxon>
        <taxon>Eucarida</taxon>
        <taxon>Decapoda</taxon>
        <taxon>Pleocyemata</taxon>
        <taxon>Brachyura</taxon>
        <taxon>Eubrachyura</taxon>
        <taxon>Portunoidea</taxon>
        <taxon>Portunidae</taxon>
        <taxon>Portuninae</taxon>
        <taxon>Portunus</taxon>
    </lineage>
</organism>
<evidence type="ECO:0000256" key="1">
    <source>
        <dbReference type="SAM" id="MobiDB-lite"/>
    </source>
</evidence>
<dbReference type="EMBL" id="VSRR010034015">
    <property type="protein sequence ID" value="MPC72037.1"/>
    <property type="molecule type" value="Genomic_DNA"/>
</dbReference>
<sequence>MRHPQRSTTTTIYPRKPPALLPRTSGGGEVVDKVVSLGSARRPLLGSNPTQYRFEAMPFVEWFSYIKDVLGW</sequence>
<dbReference type="Proteomes" id="UP000324222">
    <property type="component" value="Unassembled WGS sequence"/>
</dbReference>
<evidence type="ECO:0000313" key="3">
    <source>
        <dbReference type="Proteomes" id="UP000324222"/>
    </source>
</evidence>
<proteinExistence type="predicted"/>
<comment type="caution">
    <text evidence="2">The sequence shown here is derived from an EMBL/GenBank/DDBJ whole genome shotgun (WGS) entry which is preliminary data.</text>
</comment>
<dbReference type="AlphaFoldDB" id="A0A5B7HS16"/>
<name>A0A5B7HS16_PORTR</name>
<feature type="compositionally biased region" description="Polar residues" evidence="1">
    <location>
        <begin position="1"/>
        <end position="12"/>
    </location>
</feature>
<protein>
    <submittedName>
        <fullName evidence="2">Uncharacterized protein</fullName>
    </submittedName>
</protein>
<keyword evidence="3" id="KW-1185">Reference proteome</keyword>
<reference evidence="2 3" key="1">
    <citation type="submission" date="2019-05" db="EMBL/GenBank/DDBJ databases">
        <title>Another draft genome of Portunus trituberculatus and its Hox gene families provides insights of decapod evolution.</title>
        <authorList>
            <person name="Jeong J.-H."/>
            <person name="Song I."/>
            <person name="Kim S."/>
            <person name="Choi T."/>
            <person name="Kim D."/>
            <person name="Ryu S."/>
            <person name="Kim W."/>
        </authorList>
    </citation>
    <scope>NUCLEOTIDE SEQUENCE [LARGE SCALE GENOMIC DNA]</scope>
    <source>
        <tissue evidence="2">Muscle</tissue>
    </source>
</reference>
<gene>
    <name evidence="2" type="ORF">E2C01_066330</name>
</gene>
<accession>A0A5B7HS16</accession>